<accession>X1TK03</accession>
<name>X1TK03_9ZZZZ</name>
<sequence>MALLNQLTRYWRFSYGLRKFLKEPITLEESRQIISQRLKDRQQNLLATVKQAIYGNQTSPYLELLNFAGCEYGDFEQMVRSDGIEPTLCKLNDLGIYLSIEEFKGKKEVKRGSKTFQFKEDDFNNPLLSGHLEARSGASRSAGTSTVYDFQS</sequence>
<dbReference type="EMBL" id="BARW01007545">
    <property type="protein sequence ID" value="GAI87910.1"/>
    <property type="molecule type" value="Genomic_DNA"/>
</dbReference>
<proteinExistence type="predicted"/>
<reference evidence="1" key="1">
    <citation type="journal article" date="2014" name="Front. Microbiol.">
        <title>High frequency of phylogenetically diverse reductive dehalogenase-homologous genes in deep subseafloor sedimentary metagenomes.</title>
        <authorList>
            <person name="Kawai M."/>
            <person name="Futagami T."/>
            <person name="Toyoda A."/>
            <person name="Takaki Y."/>
            <person name="Nishi S."/>
            <person name="Hori S."/>
            <person name="Arai W."/>
            <person name="Tsubouchi T."/>
            <person name="Morono Y."/>
            <person name="Uchiyama I."/>
            <person name="Ito T."/>
            <person name="Fujiyama A."/>
            <person name="Inagaki F."/>
            <person name="Takami H."/>
        </authorList>
    </citation>
    <scope>NUCLEOTIDE SEQUENCE</scope>
    <source>
        <strain evidence="1">Expedition CK06-06</strain>
    </source>
</reference>
<dbReference type="AlphaFoldDB" id="X1TK03"/>
<gene>
    <name evidence="1" type="ORF">S12H4_15674</name>
</gene>
<comment type="caution">
    <text evidence="1">The sequence shown here is derived from an EMBL/GenBank/DDBJ whole genome shotgun (WGS) entry which is preliminary data.</text>
</comment>
<evidence type="ECO:0000313" key="1">
    <source>
        <dbReference type="EMBL" id="GAI87910.1"/>
    </source>
</evidence>
<feature type="non-terminal residue" evidence="1">
    <location>
        <position position="152"/>
    </location>
</feature>
<organism evidence="1">
    <name type="scientific">marine sediment metagenome</name>
    <dbReference type="NCBI Taxonomy" id="412755"/>
    <lineage>
        <taxon>unclassified sequences</taxon>
        <taxon>metagenomes</taxon>
        <taxon>ecological metagenomes</taxon>
    </lineage>
</organism>
<protein>
    <submittedName>
        <fullName evidence="1">Uncharacterized protein</fullName>
    </submittedName>
</protein>